<keyword evidence="7 8" id="KW-0472">Membrane</keyword>
<dbReference type="AlphaFoldDB" id="A0A3Q0FLG8"/>
<dbReference type="PANTHER" id="PTHR16318">
    <property type="entry name" value="GAMMA-SECRETASE SUBUNIT PEN-2"/>
    <property type="match status" value="1"/>
</dbReference>
<comment type="subcellular location">
    <subcellularLocation>
        <location evidence="1">Golgi apparatus</location>
        <location evidence="1">Golgi stack membrane</location>
        <topology evidence="1">Multi-pass membrane protein</topology>
    </subcellularLocation>
</comment>
<dbReference type="KEGG" id="asn:106722968"/>
<dbReference type="STRING" id="38654.A0A3Q0FLG8"/>
<evidence type="ECO:0000256" key="1">
    <source>
        <dbReference type="ARBA" id="ARBA00004205"/>
    </source>
</evidence>
<evidence type="ECO:0000313" key="10">
    <source>
        <dbReference type="RefSeq" id="XP_025048159.1"/>
    </source>
</evidence>
<evidence type="ECO:0000256" key="7">
    <source>
        <dbReference type="ARBA" id="ARBA00023136"/>
    </source>
</evidence>
<dbReference type="PANTHER" id="PTHR16318:SF0">
    <property type="entry name" value="GAMMA-SECRETASE SUBUNIT PEN-2"/>
    <property type="match status" value="1"/>
</dbReference>
<gene>
    <name evidence="10" type="primary">PSENEN</name>
</gene>
<dbReference type="GO" id="GO:0007219">
    <property type="term" value="P:Notch signaling pathway"/>
    <property type="evidence" value="ECO:0007669"/>
    <property type="project" value="UniProtKB-KW"/>
</dbReference>
<dbReference type="GO" id="GO:0070765">
    <property type="term" value="C:gamma-secretase complex"/>
    <property type="evidence" value="ECO:0007669"/>
    <property type="project" value="TreeGrafter"/>
</dbReference>
<proteinExistence type="inferred from homology"/>
<dbReference type="CTD" id="55851"/>
<name>A0A3Q0FLG8_ALLSI</name>
<dbReference type="GeneID" id="106722968"/>
<reference evidence="10" key="1">
    <citation type="submission" date="2025-08" db="UniProtKB">
        <authorList>
            <consortium name="RefSeq"/>
        </authorList>
    </citation>
    <scope>IDENTIFICATION</scope>
</reference>
<organism evidence="9 10">
    <name type="scientific">Alligator sinensis</name>
    <name type="common">Chinese alligator</name>
    <dbReference type="NCBI Taxonomy" id="38654"/>
    <lineage>
        <taxon>Eukaryota</taxon>
        <taxon>Metazoa</taxon>
        <taxon>Chordata</taxon>
        <taxon>Craniata</taxon>
        <taxon>Vertebrata</taxon>
        <taxon>Euteleostomi</taxon>
        <taxon>Archelosauria</taxon>
        <taxon>Archosauria</taxon>
        <taxon>Crocodylia</taxon>
        <taxon>Alligatoridae</taxon>
        <taxon>Alligatorinae</taxon>
        <taxon>Alligator</taxon>
    </lineage>
</organism>
<dbReference type="Pfam" id="PF10251">
    <property type="entry name" value="PEN-2"/>
    <property type="match status" value="1"/>
</dbReference>
<comment type="similarity">
    <text evidence="2">Belongs to the PEN-2 family.</text>
</comment>
<evidence type="ECO:0000256" key="6">
    <source>
        <dbReference type="ARBA" id="ARBA00022989"/>
    </source>
</evidence>
<dbReference type="GO" id="GO:0007220">
    <property type="term" value="P:Notch receptor processing"/>
    <property type="evidence" value="ECO:0007669"/>
    <property type="project" value="TreeGrafter"/>
</dbReference>
<keyword evidence="5" id="KW-0914">Notch signaling pathway</keyword>
<accession>A0A3Q0FLG8</accession>
<keyword evidence="9" id="KW-1185">Reference proteome</keyword>
<dbReference type="InParanoid" id="A0A3Q0FLG8"/>
<sequence>MQPALGCGCPCGSAKMNLERVPNEEKLNLCRKYYLGGFALLPFLWLVNVLWFFREAFLAPAYTQQLQIKSCEWEERGEPGRESLE</sequence>
<protein>
    <recommendedName>
        <fullName evidence="3">Gamma-secretase subunit PEN-2</fullName>
    </recommendedName>
</protein>
<dbReference type="RefSeq" id="XP_025048159.1">
    <property type="nucleotide sequence ID" value="XM_025192374.1"/>
</dbReference>
<evidence type="ECO:0000256" key="4">
    <source>
        <dbReference type="ARBA" id="ARBA00022692"/>
    </source>
</evidence>
<feature type="transmembrane region" description="Helical" evidence="8">
    <location>
        <begin position="33"/>
        <end position="53"/>
    </location>
</feature>
<evidence type="ECO:0000256" key="8">
    <source>
        <dbReference type="SAM" id="Phobius"/>
    </source>
</evidence>
<keyword evidence="6 8" id="KW-1133">Transmembrane helix</keyword>
<dbReference type="GO" id="GO:0032580">
    <property type="term" value="C:Golgi cisterna membrane"/>
    <property type="evidence" value="ECO:0007669"/>
    <property type="project" value="UniProtKB-SubCell"/>
</dbReference>
<evidence type="ECO:0000313" key="9">
    <source>
        <dbReference type="Proteomes" id="UP000189705"/>
    </source>
</evidence>
<evidence type="ECO:0000256" key="3">
    <source>
        <dbReference type="ARBA" id="ARBA00018306"/>
    </source>
</evidence>
<evidence type="ECO:0000256" key="2">
    <source>
        <dbReference type="ARBA" id="ARBA00009607"/>
    </source>
</evidence>
<feature type="non-terminal residue" evidence="10">
    <location>
        <position position="85"/>
    </location>
</feature>
<dbReference type="Proteomes" id="UP000189705">
    <property type="component" value="Unplaced"/>
</dbReference>
<evidence type="ECO:0000256" key="5">
    <source>
        <dbReference type="ARBA" id="ARBA00022976"/>
    </source>
</evidence>
<dbReference type="InterPro" id="IPR019379">
    <property type="entry name" value="Gamma_Secretase_Asp_P_PEN2"/>
</dbReference>
<keyword evidence="4 8" id="KW-0812">Transmembrane</keyword>